<dbReference type="AlphaFoldDB" id="A0A1T5LXZ5"/>
<name>A0A1T5LXZ5_9GAMM</name>
<evidence type="ECO:0000256" key="1">
    <source>
        <dbReference type="SAM" id="MobiDB-lite"/>
    </source>
</evidence>
<gene>
    <name evidence="2" type="ORF">SAMN06296058_3392</name>
</gene>
<dbReference type="OrthoDB" id="5985906at2"/>
<organism evidence="2 3">
    <name type="scientific">Pseudoxanthomonas indica</name>
    <dbReference type="NCBI Taxonomy" id="428993"/>
    <lineage>
        <taxon>Bacteria</taxon>
        <taxon>Pseudomonadati</taxon>
        <taxon>Pseudomonadota</taxon>
        <taxon>Gammaproteobacteria</taxon>
        <taxon>Lysobacterales</taxon>
        <taxon>Lysobacteraceae</taxon>
        <taxon>Pseudoxanthomonas</taxon>
    </lineage>
</organism>
<accession>A0A1T5LXZ5</accession>
<evidence type="ECO:0000313" key="2">
    <source>
        <dbReference type="EMBL" id="SKC80802.1"/>
    </source>
</evidence>
<dbReference type="STRING" id="428993.SAMN06296058_3392"/>
<evidence type="ECO:0000313" key="3">
    <source>
        <dbReference type="Proteomes" id="UP000190341"/>
    </source>
</evidence>
<keyword evidence="3" id="KW-1185">Reference proteome</keyword>
<protein>
    <recommendedName>
        <fullName evidence="4">Protein FliT</fullName>
    </recommendedName>
</protein>
<dbReference type="EMBL" id="FUZV01000002">
    <property type="protein sequence ID" value="SKC80802.1"/>
    <property type="molecule type" value="Genomic_DNA"/>
</dbReference>
<dbReference type="RefSeq" id="WP_079725924.1">
    <property type="nucleotide sequence ID" value="NZ_BMCL01000001.1"/>
</dbReference>
<proteinExistence type="predicted"/>
<sequence length="100" mass="10982">MPPVALDDLFAQLQTMHAQLQNGELESVQVLLNQHDRDVRDFMHAAVGRDAGADALGNLLYAQLQLQDRLRDARDEAARQMRSTQQAGHAARAYLATSGG</sequence>
<reference evidence="2 3" key="1">
    <citation type="submission" date="2017-02" db="EMBL/GenBank/DDBJ databases">
        <authorList>
            <person name="Peterson S.W."/>
        </authorList>
    </citation>
    <scope>NUCLEOTIDE SEQUENCE [LARGE SCALE GENOMIC DNA]</scope>
    <source>
        <strain evidence="2 3">P15</strain>
    </source>
</reference>
<dbReference type="Proteomes" id="UP000190341">
    <property type="component" value="Unassembled WGS sequence"/>
</dbReference>
<evidence type="ECO:0008006" key="4">
    <source>
        <dbReference type="Google" id="ProtNLM"/>
    </source>
</evidence>
<feature type="region of interest" description="Disordered" evidence="1">
    <location>
        <begin position="81"/>
        <end position="100"/>
    </location>
</feature>